<proteinExistence type="predicted"/>
<dbReference type="Proteomes" id="UP000823941">
    <property type="component" value="Chromosome 29"/>
</dbReference>
<accession>A0ABQ7PU74</accession>
<protein>
    <submittedName>
        <fullName evidence="2">Uncharacterized protein</fullName>
    </submittedName>
</protein>
<organism evidence="2 3">
    <name type="scientific">Plutella xylostella</name>
    <name type="common">Diamondback moth</name>
    <name type="synonym">Plutella maculipennis</name>
    <dbReference type="NCBI Taxonomy" id="51655"/>
    <lineage>
        <taxon>Eukaryota</taxon>
        <taxon>Metazoa</taxon>
        <taxon>Ecdysozoa</taxon>
        <taxon>Arthropoda</taxon>
        <taxon>Hexapoda</taxon>
        <taxon>Insecta</taxon>
        <taxon>Pterygota</taxon>
        <taxon>Neoptera</taxon>
        <taxon>Endopterygota</taxon>
        <taxon>Lepidoptera</taxon>
        <taxon>Glossata</taxon>
        <taxon>Ditrysia</taxon>
        <taxon>Yponomeutoidea</taxon>
        <taxon>Plutellidae</taxon>
        <taxon>Plutella</taxon>
    </lineage>
</organism>
<evidence type="ECO:0000256" key="1">
    <source>
        <dbReference type="SAM" id="Phobius"/>
    </source>
</evidence>
<dbReference type="PANTHER" id="PTHR39959">
    <property type="entry name" value="RE44287P-RELATED"/>
    <property type="match status" value="1"/>
</dbReference>
<evidence type="ECO:0000313" key="3">
    <source>
        <dbReference type="Proteomes" id="UP000823941"/>
    </source>
</evidence>
<keyword evidence="3" id="KW-1185">Reference proteome</keyword>
<reference evidence="2 3" key="1">
    <citation type="submission" date="2021-06" db="EMBL/GenBank/DDBJ databases">
        <title>A haploid diamondback moth (Plutella xylostella L.) genome assembly resolves 31 chromosomes and identifies a diamide resistance mutation.</title>
        <authorList>
            <person name="Ward C.M."/>
            <person name="Perry K.D."/>
            <person name="Baker G."/>
            <person name="Powis K."/>
            <person name="Heckel D.G."/>
            <person name="Baxter S.W."/>
        </authorList>
    </citation>
    <scope>NUCLEOTIDE SEQUENCE [LARGE SCALE GENOMIC DNA]</scope>
    <source>
        <strain evidence="2 3">LV</strain>
        <tissue evidence="2">Single pupa</tissue>
    </source>
</reference>
<dbReference type="EMBL" id="JAHIBW010000029">
    <property type="protein sequence ID" value="KAG7295995.1"/>
    <property type="molecule type" value="Genomic_DNA"/>
</dbReference>
<evidence type="ECO:0000313" key="2">
    <source>
        <dbReference type="EMBL" id="KAG7295995.1"/>
    </source>
</evidence>
<feature type="transmembrane region" description="Helical" evidence="1">
    <location>
        <begin position="98"/>
        <end position="119"/>
    </location>
</feature>
<name>A0ABQ7PU74_PLUXY</name>
<keyword evidence="1" id="KW-1133">Transmembrane helix</keyword>
<keyword evidence="1" id="KW-0812">Transmembrane</keyword>
<dbReference type="PANTHER" id="PTHR39959:SF1">
    <property type="entry name" value="ZP DOMAIN-CONTAINING PROTEIN"/>
    <property type="match status" value="1"/>
</dbReference>
<sequence length="165" mass="18282">MKEQSTLWIHSQIKACMDAADCQPDYCLDLFEPSGHGRKRRSLPDASHTHNITSAALVADDNTTQYTRFKENLEYTVVMPGELFHRGTPLDATCATSMMIAAALGALLFMSALLMCYLATRLNSTLLKNNSIHQPPSGKSFEQILRELAHHSIPDTGYTGRPTVQ</sequence>
<comment type="caution">
    <text evidence="2">The sequence shown here is derived from an EMBL/GenBank/DDBJ whole genome shotgun (WGS) entry which is preliminary data.</text>
</comment>
<gene>
    <name evidence="2" type="ORF">JYU34_021089</name>
</gene>
<keyword evidence="1" id="KW-0472">Membrane</keyword>